<proteinExistence type="predicted"/>
<dbReference type="Proteomes" id="UP001345013">
    <property type="component" value="Unassembled WGS sequence"/>
</dbReference>
<evidence type="ECO:0000256" key="1">
    <source>
        <dbReference type="SAM" id="MobiDB-lite"/>
    </source>
</evidence>
<gene>
    <name evidence="2" type="ORF">LTR24_004666</name>
</gene>
<keyword evidence="3" id="KW-1185">Reference proteome</keyword>
<sequence length="183" mass="19543">MYDIGAEHDAHAEAQTQVQPAPTLAPPNAANSPLTAQSGAYSAFWYAQPPPGVEMEVKIRGIAGAPAEVTPMGQTAAATSRDPVGERPRVKMAPAPPPPQSRPPVRQRHEERFDPVRPNPNAGKELFPTSNADKELFEEPSFAGDGNPLELDSDQSSVPRLPNAANVRIAEDADSSGQEEITY</sequence>
<comment type="caution">
    <text evidence="2">The sequence shown here is derived from an EMBL/GenBank/DDBJ whole genome shotgun (WGS) entry which is preliminary data.</text>
</comment>
<feature type="region of interest" description="Disordered" evidence="1">
    <location>
        <begin position="66"/>
        <end position="183"/>
    </location>
</feature>
<feature type="compositionally biased region" description="Low complexity" evidence="1">
    <location>
        <begin position="20"/>
        <end position="35"/>
    </location>
</feature>
<evidence type="ECO:0000313" key="2">
    <source>
        <dbReference type="EMBL" id="KAK5093007.1"/>
    </source>
</evidence>
<reference evidence="2 3" key="1">
    <citation type="submission" date="2023-08" db="EMBL/GenBank/DDBJ databases">
        <title>Black Yeasts Isolated from many extreme environments.</title>
        <authorList>
            <person name="Coleine C."/>
            <person name="Stajich J.E."/>
            <person name="Selbmann L."/>
        </authorList>
    </citation>
    <scope>NUCLEOTIDE SEQUENCE [LARGE SCALE GENOMIC DNA]</scope>
    <source>
        <strain evidence="2 3">CCFEE 5885</strain>
    </source>
</reference>
<evidence type="ECO:0000313" key="3">
    <source>
        <dbReference type="Proteomes" id="UP001345013"/>
    </source>
</evidence>
<feature type="region of interest" description="Disordered" evidence="1">
    <location>
        <begin position="1"/>
        <end position="35"/>
    </location>
</feature>
<organism evidence="2 3">
    <name type="scientific">Lithohypha guttulata</name>
    <dbReference type="NCBI Taxonomy" id="1690604"/>
    <lineage>
        <taxon>Eukaryota</taxon>
        <taxon>Fungi</taxon>
        <taxon>Dikarya</taxon>
        <taxon>Ascomycota</taxon>
        <taxon>Pezizomycotina</taxon>
        <taxon>Eurotiomycetes</taxon>
        <taxon>Chaetothyriomycetidae</taxon>
        <taxon>Chaetothyriales</taxon>
        <taxon>Trichomeriaceae</taxon>
        <taxon>Lithohypha</taxon>
    </lineage>
</organism>
<protein>
    <submittedName>
        <fullName evidence="2">Uncharacterized protein</fullName>
    </submittedName>
</protein>
<feature type="compositionally biased region" description="Basic and acidic residues" evidence="1">
    <location>
        <begin position="1"/>
        <end position="12"/>
    </location>
</feature>
<name>A0ABR0KB92_9EURO</name>
<accession>A0ABR0KB92</accession>
<dbReference type="EMBL" id="JAVRRG010000049">
    <property type="protein sequence ID" value="KAK5093007.1"/>
    <property type="molecule type" value="Genomic_DNA"/>
</dbReference>